<gene>
    <name evidence="13" type="ORF">V473_01575</name>
</gene>
<feature type="domain" description="TonB C-terminal" evidence="12">
    <location>
        <begin position="127"/>
        <end position="220"/>
    </location>
</feature>
<proteinExistence type="inferred from homology"/>
<dbReference type="Proteomes" id="UP000052232">
    <property type="component" value="Unassembled WGS sequence"/>
</dbReference>
<name>A0A0J8ARF3_9SPHN</name>
<keyword evidence="5" id="KW-0997">Cell inner membrane</keyword>
<evidence type="ECO:0000313" key="14">
    <source>
        <dbReference type="Proteomes" id="UP000052232"/>
    </source>
</evidence>
<accession>A0A0J8ARF3</accession>
<evidence type="ECO:0000256" key="5">
    <source>
        <dbReference type="ARBA" id="ARBA00022519"/>
    </source>
</evidence>
<keyword evidence="4" id="KW-1003">Cell membrane</keyword>
<feature type="region of interest" description="Disordered" evidence="10">
    <location>
        <begin position="52"/>
        <end position="157"/>
    </location>
</feature>
<feature type="transmembrane region" description="Helical" evidence="11">
    <location>
        <begin position="12"/>
        <end position="31"/>
    </location>
</feature>
<feature type="compositionally biased region" description="Pro residues" evidence="10">
    <location>
        <begin position="63"/>
        <end position="122"/>
    </location>
</feature>
<dbReference type="GO" id="GO:0055085">
    <property type="term" value="P:transmembrane transport"/>
    <property type="evidence" value="ECO:0007669"/>
    <property type="project" value="InterPro"/>
</dbReference>
<keyword evidence="14" id="KW-1185">Reference proteome</keyword>
<dbReference type="PANTHER" id="PTHR33446">
    <property type="entry name" value="PROTEIN TONB-RELATED"/>
    <property type="match status" value="1"/>
</dbReference>
<comment type="caution">
    <text evidence="13">The sequence shown here is derived from an EMBL/GenBank/DDBJ whole genome shotgun (WGS) entry which is preliminary data.</text>
</comment>
<evidence type="ECO:0000256" key="7">
    <source>
        <dbReference type="ARBA" id="ARBA00022927"/>
    </source>
</evidence>
<dbReference type="STRING" id="1420583.V473_01575"/>
<comment type="subcellular location">
    <subcellularLocation>
        <location evidence="1">Cell inner membrane</location>
        <topology evidence="1">Single-pass membrane protein</topology>
        <orientation evidence="1">Periplasmic side</orientation>
    </subcellularLocation>
</comment>
<feature type="compositionally biased region" description="Low complexity" evidence="10">
    <location>
        <begin position="123"/>
        <end position="133"/>
    </location>
</feature>
<organism evidence="13 14">
    <name type="scientific">Sphingobium cupriresistens LL01</name>
    <dbReference type="NCBI Taxonomy" id="1420583"/>
    <lineage>
        <taxon>Bacteria</taxon>
        <taxon>Pseudomonadati</taxon>
        <taxon>Pseudomonadota</taxon>
        <taxon>Alphaproteobacteria</taxon>
        <taxon>Sphingomonadales</taxon>
        <taxon>Sphingomonadaceae</taxon>
        <taxon>Sphingobium</taxon>
    </lineage>
</organism>
<evidence type="ECO:0000259" key="12">
    <source>
        <dbReference type="PROSITE" id="PS52015"/>
    </source>
</evidence>
<keyword evidence="7" id="KW-0653">Protein transport</keyword>
<sequence length="220" mass="23333">MAYADHSQGSSRTVSIVIVALIHAVLGYAFVTGLGMKYVKKAAEQLNVIDVKEEPPPPDEEPPPPPPDQPVEPPPVVAPPPIVQTPAPAPPIQTVRTPPPVFNPVPVAAPPPPPAAPPPPPQAATRASPRSSPGGWLSDADYPSRAQREERSGTAGFRLEIGADGRVTNCTITQSTGHADLDEATCRLLPRRARFKPAKGSDGAEMPDTYNGRITWRLPE</sequence>
<evidence type="ECO:0000256" key="1">
    <source>
        <dbReference type="ARBA" id="ARBA00004383"/>
    </source>
</evidence>
<evidence type="ECO:0000256" key="2">
    <source>
        <dbReference type="ARBA" id="ARBA00006555"/>
    </source>
</evidence>
<dbReference type="GO" id="GO:0005886">
    <property type="term" value="C:plasma membrane"/>
    <property type="evidence" value="ECO:0007669"/>
    <property type="project" value="UniProtKB-SubCell"/>
</dbReference>
<dbReference type="PATRIC" id="fig|1420583.3.peg.310"/>
<keyword evidence="3" id="KW-0813">Transport</keyword>
<dbReference type="EMBL" id="JACT01000001">
    <property type="protein sequence ID" value="KMS56970.1"/>
    <property type="molecule type" value="Genomic_DNA"/>
</dbReference>
<evidence type="ECO:0000313" key="13">
    <source>
        <dbReference type="EMBL" id="KMS56970.1"/>
    </source>
</evidence>
<evidence type="ECO:0000256" key="4">
    <source>
        <dbReference type="ARBA" id="ARBA00022475"/>
    </source>
</evidence>
<dbReference type="Gene3D" id="3.30.1150.10">
    <property type="match status" value="1"/>
</dbReference>
<dbReference type="GO" id="GO:0015031">
    <property type="term" value="P:protein transport"/>
    <property type="evidence" value="ECO:0007669"/>
    <property type="project" value="UniProtKB-KW"/>
</dbReference>
<dbReference type="InterPro" id="IPR051045">
    <property type="entry name" value="TonB-dependent_transducer"/>
</dbReference>
<protein>
    <submittedName>
        <fullName evidence="13">Energy transducer TonB</fullName>
    </submittedName>
</protein>
<feature type="region of interest" description="Disordered" evidence="10">
    <location>
        <begin position="197"/>
        <end position="220"/>
    </location>
</feature>
<dbReference type="NCBIfam" id="TIGR01352">
    <property type="entry name" value="tonB_Cterm"/>
    <property type="match status" value="1"/>
</dbReference>
<dbReference type="InterPro" id="IPR006260">
    <property type="entry name" value="TonB/TolA_C"/>
</dbReference>
<evidence type="ECO:0000256" key="9">
    <source>
        <dbReference type="ARBA" id="ARBA00023136"/>
    </source>
</evidence>
<evidence type="ECO:0000256" key="8">
    <source>
        <dbReference type="ARBA" id="ARBA00022989"/>
    </source>
</evidence>
<reference evidence="13 14" key="1">
    <citation type="journal article" date="2015" name="G3 (Bethesda)">
        <title>Insights into Ongoing Evolution of the Hexachlorocyclohexane Catabolic Pathway from Comparative Genomics of Ten Sphingomonadaceae Strains.</title>
        <authorList>
            <person name="Pearce S.L."/>
            <person name="Oakeshott J.G."/>
            <person name="Pandey G."/>
        </authorList>
    </citation>
    <scope>NUCLEOTIDE SEQUENCE [LARGE SCALE GENOMIC DNA]</scope>
    <source>
        <strain evidence="13 14">LL01</strain>
    </source>
</reference>
<evidence type="ECO:0000256" key="11">
    <source>
        <dbReference type="SAM" id="Phobius"/>
    </source>
</evidence>
<keyword evidence="8 11" id="KW-1133">Transmembrane helix</keyword>
<dbReference type="PRINTS" id="PR01217">
    <property type="entry name" value="PRICHEXTENSN"/>
</dbReference>
<dbReference type="SUPFAM" id="SSF74653">
    <property type="entry name" value="TolA/TonB C-terminal domain"/>
    <property type="match status" value="1"/>
</dbReference>
<comment type="similarity">
    <text evidence="2">Belongs to the TonB family.</text>
</comment>
<evidence type="ECO:0000256" key="10">
    <source>
        <dbReference type="SAM" id="MobiDB-lite"/>
    </source>
</evidence>
<dbReference type="RefSeq" id="WP_066599698.1">
    <property type="nucleotide sequence ID" value="NZ_KQ130434.1"/>
</dbReference>
<dbReference type="Pfam" id="PF03544">
    <property type="entry name" value="TonB_C"/>
    <property type="match status" value="1"/>
</dbReference>
<evidence type="ECO:0000256" key="3">
    <source>
        <dbReference type="ARBA" id="ARBA00022448"/>
    </source>
</evidence>
<keyword evidence="9 11" id="KW-0472">Membrane</keyword>
<dbReference type="InterPro" id="IPR037682">
    <property type="entry name" value="TonB_C"/>
</dbReference>
<evidence type="ECO:0000256" key="6">
    <source>
        <dbReference type="ARBA" id="ARBA00022692"/>
    </source>
</evidence>
<dbReference type="PROSITE" id="PS52015">
    <property type="entry name" value="TONB_CTD"/>
    <property type="match status" value="1"/>
</dbReference>
<dbReference type="AlphaFoldDB" id="A0A0J8ARF3"/>
<keyword evidence="6 11" id="KW-0812">Transmembrane</keyword>